<feature type="transmembrane region" description="Helical" evidence="12">
    <location>
        <begin position="496"/>
        <end position="518"/>
    </location>
</feature>
<dbReference type="InterPro" id="IPR000725">
    <property type="entry name" value="Olfact_rcpt"/>
</dbReference>
<reference evidence="14 15" key="1">
    <citation type="submission" date="2022-11" db="EMBL/GenBank/DDBJ databases">
        <title>Whole genome sequence of Eschrichtius robustus ER-17-0199.</title>
        <authorList>
            <person name="Bruniche-Olsen A."/>
            <person name="Black A.N."/>
            <person name="Fields C.J."/>
            <person name="Walden K."/>
            <person name="Dewoody J.A."/>
        </authorList>
    </citation>
    <scope>NUCLEOTIDE SEQUENCE [LARGE SCALE GENOMIC DNA]</scope>
    <source>
        <strain evidence="14">ER-17-0199</strain>
        <tissue evidence="14">Blubber</tissue>
    </source>
</reference>
<dbReference type="PANTHER" id="PTHR48002">
    <property type="entry name" value="OLFACTORY RECEPTOR"/>
    <property type="match status" value="1"/>
</dbReference>
<evidence type="ECO:0000256" key="10">
    <source>
        <dbReference type="ARBA" id="ARBA00023224"/>
    </source>
</evidence>
<evidence type="ECO:0000256" key="1">
    <source>
        <dbReference type="ARBA" id="ARBA00003929"/>
    </source>
</evidence>
<dbReference type="FunFam" id="1.20.1070.10:FF:000410">
    <property type="entry name" value="Olfactory receptor 1348"/>
    <property type="match status" value="1"/>
</dbReference>
<feature type="transmembrane region" description="Helical" evidence="12">
    <location>
        <begin position="351"/>
        <end position="373"/>
    </location>
</feature>
<protein>
    <recommendedName>
        <fullName evidence="13">G-protein coupled receptors family 1 profile domain-containing protein</fullName>
    </recommendedName>
</protein>
<feature type="transmembrane region" description="Helical" evidence="12">
    <location>
        <begin position="424"/>
        <end position="446"/>
    </location>
</feature>
<proteinExistence type="inferred from homology"/>
<name>A0AB34HUZ2_ESCRO</name>
<evidence type="ECO:0000313" key="14">
    <source>
        <dbReference type="EMBL" id="KAJ8794872.1"/>
    </source>
</evidence>
<evidence type="ECO:0000313" key="15">
    <source>
        <dbReference type="Proteomes" id="UP001159641"/>
    </source>
</evidence>
<evidence type="ECO:0000256" key="11">
    <source>
        <dbReference type="RuleBase" id="RU000688"/>
    </source>
</evidence>
<dbReference type="EMBL" id="JAIQCJ010000676">
    <property type="protein sequence ID" value="KAJ8794872.1"/>
    <property type="molecule type" value="Genomic_DNA"/>
</dbReference>
<dbReference type="InterPro" id="IPR000276">
    <property type="entry name" value="GPCR_Rhodpsn"/>
</dbReference>
<dbReference type="GO" id="GO:0004930">
    <property type="term" value="F:G protein-coupled receptor activity"/>
    <property type="evidence" value="ECO:0007669"/>
    <property type="project" value="UniProtKB-KW"/>
</dbReference>
<evidence type="ECO:0000256" key="7">
    <source>
        <dbReference type="ARBA" id="ARBA00023040"/>
    </source>
</evidence>
<evidence type="ECO:0000259" key="13">
    <source>
        <dbReference type="PROSITE" id="PS50262"/>
    </source>
</evidence>
<evidence type="ECO:0000256" key="2">
    <source>
        <dbReference type="ARBA" id="ARBA00004141"/>
    </source>
</evidence>
<gene>
    <name evidence="14" type="ORF">J1605_002915</name>
</gene>
<evidence type="ECO:0000256" key="6">
    <source>
        <dbReference type="ARBA" id="ARBA00022989"/>
    </source>
</evidence>
<keyword evidence="3" id="KW-0716">Sensory transduction</keyword>
<dbReference type="PRINTS" id="PR00237">
    <property type="entry name" value="GPCRRHODOPSN"/>
</dbReference>
<dbReference type="Pfam" id="PF13853">
    <property type="entry name" value="7tm_4"/>
    <property type="match status" value="1"/>
</dbReference>
<keyword evidence="10 11" id="KW-0807">Transducer</keyword>
<keyword evidence="15" id="KW-1185">Reference proteome</keyword>
<feature type="transmembrane region" description="Helical" evidence="12">
    <location>
        <begin position="385"/>
        <end position="404"/>
    </location>
</feature>
<dbReference type="AlphaFoldDB" id="A0AB34HUZ2"/>
<dbReference type="Pfam" id="PF00001">
    <property type="entry name" value="7tm_1"/>
    <property type="match status" value="1"/>
</dbReference>
<comment type="subcellular location">
    <subcellularLocation>
        <location evidence="2">Membrane</location>
        <topology evidence="2">Multi-pass membrane protein</topology>
    </subcellularLocation>
</comment>
<feature type="transmembrane region" description="Helical" evidence="12">
    <location>
        <begin position="538"/>
        <end position="561"/>
    </location>
</feature>
<feature type="transmembrane region" description="Helical" evidence="12">
    <location>
        <begin position="41"/>
        <end position="65"/>
    </location>
</feature>
<comment type="function">
    <text evidence="1">Putative odorant or sperm cell receptor.</text>
</comment>
<feature type="transmembrane region" description="Helical" evidence="12">
    <location>
        <begin position="255"/>
        <end position="276"/>
    </location>
</feature>
<keyword evidence="4 11" id="KW-0812">Transmembrane</keyword>
<dbReference type="PROSITE" id="PS00237">
    <property type="entry name" value="G_PROTEIN_RECEP_F1_1"/>
    <property type="match status" value="2"/>
</dbReference>
<feature type="transmembrane region" description="Helical" evidence="12">
    <location>
        <begin position="77"/>
        <end position="96"/>
    </location>
</feature>
<dbReference type="GO" id="GO:0004984">
    <property type="term" value="F:olfactory receptor activity"/>
    <property type="evidence" value="ECO:0007669"/>
    <property type="project" value="InterPro"/>
</dbReference>
<evidence type="ECO:0000256" key="8">
    <source>
        <dbReference type="ARBA" id="ARBA00023136"/>
    </source>
</evidence>
<keyword evidence="8 12" id="KW-0472">Membrane</keyword>
<feature type="transmembrane region" description="Helical" evidence="12">
    <location>
        <begin position="223"/>
        <end position="243"/>
    </location>
</feature>
<dbReference type="Gene3D" id="1.20.1070.10">
    <property type="entry name" value="Rhodopsin 7-helix transmembrane proteins"/>
    <property type="match status" value="2"/>
</dbReference>
<evidence type="ECO:0000256" key="12">
    <source>
        <dbReference type="SAM" id="Phobius"/>
    </source>
</evidence>
<feature type="transmembrane region" description="Helical" evidence="12">
    <location>
        <begin position="466"/>
        <end position="484"/>
    </location>
</feature>
<evidence type="ECO:0000256" key="4">
    <source>
        <dbReference type="ARBA" id="ARBA00022692"/>
    </source>
</evidence>
<feature type="domain" description="G-protein coupled receptors family 1 profile" evidence="13">
    <location>
        <begin position="367"/>
        <end position="560"/>
    </location>
</feature>
<dbReference type="GO" id="GO:0005886">
    <property type="term" value="C:plasma membrane"/>
    <property type="evidence" value="ECO:0007669"/>
    <property type="project" value="UniProtKB-ARBA"/>
</dbReference>
<keyword evidence="9 11" id="KW-0675">Receptor</keyword>
<evidence type="ECO:0000256" key="5">
    <source>
        <dbReference type="ARBA" id="ARBA00022725"/>
    </source>
</evidence>
<feature type="transmembrane region" description="Helical" evidence="12">
    <location>
        <begin position="116"/>
        <end position="138"/>
    </location>
</feature>
<sequence length="592" mass="66304">MEELEITSLLPDILQAEEMKIENSTVVTEFILAGLTQSQNIQLLIFVLVLIFYLIILPGNFLIIFTIRSDPGLTAPLYFFLGNLAFLDASYSFIVAPRMLVDFLSEKKVISYRGCITQLFFLHFLGGGEGLLLVVMAFDRYVAICRPLHYSTVMNPRTCYALLLALWLGGFVHSIIQVAFILRLPFCGPNRLDNFFCDVPQVIKLACTDTFVVELVMVFNSGLLTLLCFLGLLASYAVILCHVRGSASEGKSKALSTCTTHVIIIFLMFGPAIFIYTCPFRALSANKVVSFFHTVIFPLMNPVIYTLRNQEVKASMRRVLSRHAERMEHENSTVVTEFILAGLTQSQNIQLLVFVLVLIFYLIILPGNFLIIFTIRSDPGLTAPLYFFLGNLAFLDASYSFIVAPRMLVDFLSEKKVISYRGCIIQLFFLHFLGGGEGLLLVVMASDRYVAICRPLHYSTVMNPRTCYALLLALWLGDFVHSIIQVIKLACTDTFVVELVMVFNSGLLTLLCFLRLLASYAVTFCRECGSSFEGKSKAVSTCTTHIIVIFLIFGPGIFIYTCPFRAFPADKVVGFSLSHCNLSFVEPCDLYP</sequence>
<dbReference type="InterPro" id="IPR017452">
    <property type="entry name" value="GPCR_Rhodpsn_7TM"/>
</dbReference>
<evidence type="ECO:0000256" key="3">
    <source>
        <dbReference type="ARBA" id="ARBA00022606"/>
    </source>
</evidence>
<keyword evidence="6 12" id="KW-1133">Transmembrane helix</keyword>
<keyword evidence="7 11" id="KW-0297">G-protein coupled receptor</keyword>
<dbReference type="PRINTS" id="PR00245">
    <property type="entry name" value="OLFACTORYR"/>
</dbReference>
<dbReference type="FunFam" id="1.20.1070.10:FF:000007">
    <property type="entry name" value="Olfactory receptor"/>
    <property type="match status" value="1"/>
</dbReference>
<accession>A0AB34HUZ2</accession>
<dbReference type="InterPro" id="IPR050427">
    <property type="entry name" value="Olfactory_Receptors"/>
</dbReference>
<feature type="transmembrane region" description="Helical" evidence="12">
    <location>
        <begin position="159"/>
        <end position="182"/>
    </location>
</feature>
<keyword evidence="5" id="KW-0552">Olfaction</keyword>
<dbReference type="PROSITE" id="PS50262">
    <property type="entry name" value="G_PROTEIN_RECEP_F1_2"/>
    <property type="match status" value="2"/>
</dbReference>
<comment type="caution">
    <text evidence="14">The sequence shown here is derived from an EMBL/GenBank/DDBJ whole genome shotgun (WGS) entry which is preliminary data.</text>
</comment>
<dbReference type="SUPFAM" id="SSF81321">
    <property type="entry name" value="Family A G protein-coupled receptor-like"/>
    <property type="match status" value="2"/>
</dbReference>
<comment type="similarity">
    <text evidence="11">Belongs to the G-protein coupled receptor 1 family.</text>
</comment>
<organism evidence="14 15">
    <name type="scientific">Eschrichtius robustus</name>
    <name type="common">California gray whale</name>
    <name type="synonym">Eschrichtius gibbosus</name>
    <dbReference type="NCBI Taxonomy" id="9764"/>
    <lineage>
        <taxon>Eukaryota</taxon>
        <taxon>Metazoa</taxon>
        <taxon>Chordata</taxon>
        <taxon>Craniata</taxon>
        <taxon>Vertebrata</taxon>
        <taxon>Euteleostomi</taxon>
        <taxon>Mammalia</taxon>
        <taxon>Eutheria</taxon>
        <taxon>Laurasiatheria</taxon>
        <taxon>Artiodactyla</taxon>
        <taxon>Whippomorpha</taxon>
        <taxon>Cetacea</taxon>
        <taxon>Mysticeti</taxon>
        <taxon>Eschrichtiidae</taxon>
        <taxon>Eschrichtius</taxon>
    </lineage>
</organism>
<dbReference type="Proteomes" id="UP001159641">
    <property type="component" value="Unassembled WGS sequence"/>
</dbReference>
<feature type="domain" description="G-protein coupled receptors family 1 profile" evidence="13">
    <location>
        <begin position="59"/>
        <end position="305"/>
    </location>
</feature>
<evidence type="ECO:0000256" key="9">
    <source>
        <dbReference type="ARBA" id="ARBA00023170"/>
    </source>
</evidence>